<proteinExistence type="predicted"/>
<dbReference type="EMBL" id="JAGSMN010001599">
    <property type="protein sequence ID" value="MBR7678587.1"/>
    <property type="molecule type" value="Genomic_DNA"/>
</dbReference>
<keyword evidence="2" id="KW-1185">Reference proteome</keyword>
<sequence length="65" mass="6654">MVGALSVVLGGGREVALGSVDVLGVDERELLVSGWNDTAVVVSGVSVVELFGWRVREASEGVAVV</sequence>
<accession>A0A8T4J8F7</accession>
<protein>
    <submittedName>
        <fullName evidence="1">Uncharacterized protein</fullName>
    </submittedName>
</protein>
<name>A0A8T4J8F7_9ACTN</name>
<dbReference type="Proteomes" id="UP000675554">
    <property type="component" value="Unassembled WGS sequence"/>
</dbReference>
<comment type="caution">
    <text evidence="1">The sequence shown here is derived from an EMBL/GenBank/DDBJ whole genome shotgun (WGS) entry which is preliminary data.</text>
</comment>
<reference evidence="1" key="1">
    <citation type="submission" date="2021-04" db="EMBL/GenBank/DDBJ databases">
        <title>Sequencing of actinobacteria type strains.</title>
        <authorList>
            <person name="Nguyen G.-S."/>
            <person name="Wentzel A."/>
        </authorList>
    </citation>
    <scope>NUCLEOTIDE SEQUENCE</scope>
    <source>
        <strain evidence="1">DSM 42095</strain>
    </source>
</reference>
<organism evidence="1 2">
    <name type="scientific">Streptomyces daliensis</name>
    <dbReference type="NCBI Taxonomy" id="299421"/>
    <lineage>
        <taxon>Bacteria</taxon>
        <taxon>Bacillati</taxon>
        <taxon>Actinomycetota</taxon>
        <taxon>Actinomycetes</taxon>
        <taxon>Kitasatosporales</taxon>
        <taxon>Streptomycetaceae</taxon>
        <taxon>Streptomyces</taxon>
    </lineage>
</organism>
<evidence type="ECO:0000313" key="1">
    <source>
        <dbReference type="EMBL" id="MBR7678587.1"/>
    </source>
</evidence>
<feature type="non-terminal residue" evidence="1">
    <location>
        <position position="65"/>
    </location>
</feature>
<gene>
    <name evidence="1" type="ORF">KDA82_37625</name>
</gene>
<evidence type="ECO:0000313" key="2">
    <source>
        <dbReference type="Proteomes" id="UP000675554"/>
    </source>
</evidence>
<dbReference type="AlphaFoldDB" id="A0A8T4J8F7"/>